<dbReference type="Pfam" id="PF08310">
    <property type="entry name" value="LGFP"/>
    <property type="match status" value="3"/>
</dbReference>
<evidence type="ECO:0000313" key="1">
    <source>
        <dbReference type="EMBL" id="PRY07261.1"/>
    </source>
</evidence>
<dbReference type="InterPro" id="IPR013207">
    <property type="entry name" value="LGFP"/>
</dbReference>
<dbReference type="EMBL" id="PVZF01000030">
    <property type="protein sequence ID" value="PRY07261.1"/>
    <property type="molecule type" value="Genomic_DNA"/>
</dbReference>
<dbReference type="Proteomes" id="UP000238083">
    <property type="component" value="Unassembled WGS sequence"/>
</dbReference>
<proteinExistence type="predicted"/>
<name>A0A2T0QR69_9ACTN</name>
<gene>
    <name evidence="1" type="ORF">CLV37_1306</name>
</gene>
<protein>
    <submittedName>
        <fullName evidence="1">LGFP repeat-containing protein</fullName>
    </submittedName>
</protein>
<sequence>MRQPTSGEVPIRGGVFQNFQGGTLYWTPTTGAHSVSGDFLRFYAGQGYENGFLGYPLTQEVPIRNGVFQVFQGGVLYWSPDVGAHSVSGSFRELYGQFGYENGELGYPRSQELRSRAGGVYQQYQGGVMYWSPEEAESGPHVVRSAILIEYGQAGWENGCLGYPLTSQYSYEGYSTVQEFQGGMIWAPPGEEPFVDLWPDESGYRMSGLYPRC</sequence>
<accession>A0A2T0QR69</accession>
<evidence type="ECO:0000313" key="2">
    <source>
        <dbReference type="Proteomes" id="UP000238083"/>
    </source>
</evidence>
<keyword evidence="2" id="KW-1185">Reference proteome</keyword>
<comment type="caution">
    <text evidence="1">The sequence shown here is derived from an EMBL/GenBank/DDBJ whole genome shotgun (WGS) entry which is preliminary data.</text>
</comment>
<organism evidence="1 2">
    <name type="scientific">Kineococcus rhizosphaerae</name>
    <dbReference type="NCBI Taxonomy" id="559628"/>
    <lineage>
        <taxon>Bacteria</taxon>
        <taxon>Bacillati</taxon>
        <taxon>Actinomycetota</taxon>
        <taxon>Actinomycetes</taxon>
        <taxon>Kineosporiales</taxon>
        <taxon>Kineosporiaceae</taxon>
        <taxon>Kineococcus</taxon>
    </lineage>
</organism>
<dbReference type="AlphaFoldDB" id="A0A2T0QR69"/>
<reference evidence="1 2" key="1">
    <citation type="submission" date="2018-03" db="EMBL/GenBank/DDBJ databases">
        <title>Genomic Encyclopedia of Archaeal and Bacterial Type Strains, Phase II (KMG-II): from individual species to whole genera.</title>
        <authorList>
            <person name="Goeker M."/>
        </authorList>
    </citation>
    <scope>NUCLEOTIDE SEQUENCE [LARGE SCALE GENOMIC DNA]</scope>
    <source>
        <strain evidence="1 2">DSM 19711</strain>
    </source>
</reference>